<dbReference type="PANTHER" id="PTHR13062">
    <property type="entry name" value="COLLAGENASE"/>
    <property type="match status" value="1"/>
</dbReference>
<proteinExistence type="predicted"/>
<dbReference type="InterPro" id="IPR013661">
    <property type="entry name" value="Peptidase_M9_N_dom"/>
</dbReference>
<keyword evidence="10" id="KW-0862">Zinc</keyword>
<keyword evidence="12" id="KW-0865">Zymogen</keyword>
<accession>B5LBG1</accession>
<evidence type="ECO:0000256" key="1">
    <source>
        <dbReference type="ARBA" id="ARBA00000424"/>
    </source>
</evidence>
<name>B5LBG1_VIBAN</name>
<feature type="signal peptide" evidence="14">
    <location>
        <begin position="1"/>
        <end position="34"/>
    </location>
</feature>
<keyword evidence="6" id="KW-0645">Protease</keyword>
<dbReference type="PANTHER" id="PTHR13062:SF9">
    <property type="entry name" value="MICROBIAL COLLAGENASE"/>
    <property type="match status" value="1"/>
</dbReference>
<evidence type="ECO:0000256" key="9">
    <source>
        <dbReference type="ARBA" id="ARBA00022801"/>
    </source>
</evidence>
<dbReference type="Gene3D" id="3.40.30.160">
    <property type="entry name" value="Collagenase ColT, N-terminal domain"/>
    <property type="match status" value="1"/>
</dbReference>
<evidence type="ECO:0000256" key="13">
    <source>
        <dbReference type="PIRSR" id="PIRSR602169-1"/>
    </source>
</evidence>
<evidence type="ECO:0000256" key="10">
    <source>
        <dbReference type="ARBA" id="ARBA00022833"/>
    </source>
</evidence>
<comment type="subcellular location">
    <subcellularLocation>
        <location evidence="3">Secreted</location>
    </subcellularLocation>
</comment>
<reference evidence="16" key="2">
    <citation type="journal article" date="2008" name="J. Bacteriol.">
        <title>Identification and characterization of Epp, the secreted processing protease for the Vibrio anguillarum EmpA metalloprotease.</title>
        <authorList>
            <person name="Varina M."/>
            <person name="Denkin S.M."/>
            <person name="Staroscik A.M."/>
            <person name="Nelson D.R."/>
        </authorList>
    </citation>
    <scope>NUCLEOTIDE SEQUENCE</scope>
    <source>
        <strain evidence="16">M93Sm</strain>
    </source>
</reference>
<evidence type="ECO:0000256" key="2">
    <source>
        <dbReference type="ARBA" id="ARBA00001947"/>
    </source>
</evidence>
<dbReference type="AlphaFoldDB" id="B5LBG1"/>
<keyword evidence="8 14" id="KW-0732">Signal</keyword>
<dbReference type="EMBL" id="EU650390">
    <property type="protein sequence ID" value="ACH48385.1"/>
    <property type="molecule type" value="Genomic_DNA"/>
</dbReference>
<keyword evidence="5" id="KW-0964">Secreted</keyword>
<dbReference type="MEROPS" id="M09.004"/>
<dbReference type="Gene3D" id="1.10.390.20">
    <property type="match status" value="1"/>
</dbReference>
<keyword evidence="11" id="KW-0482">Metalloprotease</keyword>
<protein>
    <recommendedName>
        <fullName evidence="4">microbial collagenase</fullName>
        <ecNumber evidence="4">3.4.24.3</ecNumber>
    </recommendedName>
</protein>
<evidence type="ECO:0000256" key="14">
    <source>
        <dbReference type="SAM" id="SignalP"/>
    </source>
</evidence>
<dbReference type="PRINTS" id="PR00931">
    <property type="entry name" value="MICOLLPTASE"/>
</dbReference>
<dbReference type="Gene3D" id="2.60.120.380">
    <property type="match status" value="2"/>
</dbReference>
<comment type="cofactor">
    <cofactor evidence="2">
        <name>Zn(2+)</name>
        <dbReference type="ChEBI" id="CHEBI:29105"/>
    </cofactor>
</comment>
<evidence type="ECO:0000313" key="16">
    <source>
        <dbReference type="EMBL" id="ACH48385.1"/>
    </source>
</evidence>
<evidence type="ECO:0000256" key="12">
    <source>
        <dbReference type="ARBA" id="ARBA00023145"/>
    </source>
</evidence>
<evidence type="ECO:0000256" key="3">
    <source>
        <dbReference type="ARBA" id="ARBA00004613"/>
    </source>
</evidence>
<dbReference type="EC" id="3.4.24.3" evidence="4"/>
<reference evidence="16" key="1">
    <citation type="journal article" date="2006" name="Infect. Immun.">
        <title>Identification and characterization of a hemolysin gene cluster in Vibrio anguillarum.</title>
        <authorList>
            <person name="Rock J.L."/>
            <person name="Nelson D.R."/>
        </authorList>
    </citation>
    <scope>NUCLEOTIDE SEQUENCE</scope>
    <source>
        <strain evidence="16">M93Sm</strain>
    </source>
</reference>
<dbReference type="GO" id="GO:0006508">
    <property type="term" value="P:proteolysis"/>
    <property type="evidence" value="ECO:0007669"/>
    <property type="project" value="UniProtKB-KW"/>
</dbReference>
<dbReference type="GO" id="GO:0008270">
    <property type="term" value="F:zinc ion binding"/>
    <property type="evidence" value="ECO:0007669"/>
    <property type="project" value="InterPro"/>
</dbReference>
<dbReference type="GO" id="GO:0005576">
    <property type="term" value="C:extracellular region"/>
    <property type="evidence" value="ECO:0007669"/>
    <property type="project" value="UniProtKB-SubCell"/>
</dbReference>
<organism evidence="16">
    <name type="scientific">Vibrio anguillarum</name>
    <name type="common">Listonella anguillarum</name>
    <dbReference type="NCBI Taxonomy" id="55601"/>
    <lineage>
        <taxon>Bacteria</taxon>
        <taxon>Pseudomonadati</taxon>
        <taxon>Pseudomonadota</taxon>
        <taxon>Gammaproteobacteria</taxon>
        <taxon>Vibrionales</taxon>
        <taxon>Vibrionaceae</taxon>
        <taxon>Vibrio</taxon>
    </lineage>
</organism>
<dbReference type="Pfam" id="PF01752">
    <property type="entry name" value="Peptidase_M9"/>
    <property type="match status" value="1"/>
</dbReference>
<evidence type="ECO:0000256" key="11">
    <source>
        <dbReference type="ARBA" id="ARBA00023049"/>
    </source>
</evidence>
<evidence type="ECO:0000259" key="15">
    <source>
        <dbReference type="Pfam" id="PF08453"/>
    </source>
</evidence>
<gene>
    <name evidence="16" type="primary">expA</name>
</gene>
<dbReference type="InterPro" id="IPR002169">
    <property type="entry name" value="Peptidase_M9A/M9B"/>
</dbReference>
<keyword evidence="9" id="KW-0378">Hydrolase</keyword>
<dbReference type="GO" id="GO:0004222">
    <property type="term" value="F:metalloendopeptidase activity"/>
    <property type="evidence" value="ECO:0007669"/>
    <property type="project" value="InterPro"/>
</dbReference>
<feature type="active site" evidence="13">
    <location>
        <position position="443"/>
    </location>
</feature>
<feature type="domain" description="Peptidase M9 collagenase N-terminal" evidence="15">
    <location>
        <begin position="38"/>
        <end position="220"/>
    </location>
</feature>
<evidence type="ECO:0000256" key="4">
    <source>
        <dbReference type="ARBA" id="ARBA00012653"/>
    </source>
</evidence>
<comment type="catalytic activity">
    <reaction evidence="1">
        <text>Digestion of native collagen in the triple helical region at Xaa-|-Gly bonds. With synthetic peptides, a preference is shown for Gly at P3 and P1', Pro and Ala at P2 and P2', and hydroxyproline, Ala or Arg at P3'.</text>
        <dbReference type="EC" id="3.4.24.3"/>
    </reaction>
</comment>
<evidence type="ECO:0000256" key="5">
    <source>
        <dbReference type="ARBA" id="ARBA00022525"/>
    </source>
</evidence>
<evidence type="ECO:0000256" key="8">
    <source>
        <dbReference type="ARBA" id="ARBA00022729"/>
    </source>
</evidence>
<feature type="chain" id="PRO_5002834225" description="microbial collagenase" evidence="14">
    <location>
        <begin position="35"/>
        <end position="868"/>
    </location>
</feature>
<sequence length="868" mass="97841">MRIAPVPSIHSPRPKPNALLLALSLAGLPSFSYALDACQFNDITQAQEPILAIKNAQPACYNSWFYTDSKAILGLYSENSIDSINRALALEVSQYQGTEAQAKSIANLGEFIRAAYYVRYGVKQDFGDYSDQLSNAIADTINQFMLSPYSLSLGREQVAAMSSLTLMVDNVKRLPSTMANFIVLLDAFNPQTAQDVQFVDGLNNLFRSMSGHASRDDFYQHIEAHPEYLETLYRFATEHDWALGTDADFILYNAVRETGRLLVSPYPNTKTRVIAILEKVLERYPLGGRSDKLWIAAVEMLSYYAPETLEALNLTQAKQQLEQRIMPNRHQCDGPAIIRSQGLTPQQAEQACEILNEKEADFHAVANTGFTPVADDLNQQVEVVVFDSNESYVSYSNFLFGNTTNNGGQYLEGNPADTNNTARFVAYRYAQDEALSILNLEHEYVHYLDGRYNQYGSFSLNLSEGHIVWWLEGFAEYMHYKKGYQAAVDLIAEKKLSLTQVLATTYQNDTNQIYRWGYLAVRFMLENHSNEVDQLLALSRSGDFKAWAEQVKRIGKSLDSEFSTWLDTLTTDSGNPEDPTVPPIQPEDTMNHLALGQSVTLSGEQYSEQLYYIDVPDNISELSINISGDGDADLYLSYEKIAHYYDYQITNFELHSNETIALEKQANGTVLPGRYYFSITGREAYQRVELNTKVSYAITDNTQKPSDDLAPVVLENRQPMTLGIHQTRYAAIYVPEGMSTVKVWLQPIDKMAAHNVDLYAESEHWPTLTHFDQASKRADSYEYIELPVTQAGYVHFMLNAQQANSQVELLLWLINGFNAGHEILECFKLKVGLSFGGEDCAIWRCDKELWSAVLLAHVPFTTLVAATF</sequence>
<dbReference type="Pfam" id="PF08453">
    <property type="entry name" value="Peptidase_M9_N"/>
    <property type="match status" value="1"/>
</dbReference>
<keyword evidence="7" id="KW-0479">Metal-binding</keyword>
<evidence type="ECO:0000256" key="7">
    <source>
        <dbReference type="ARBA" id="ARBA00022723"/>
    </source>
</evidence>
<evidence type="ECO:0000256" key="6">
    <source>
        <dbReference type="ARBA" id="ARBA00022670"/>
    </source>
</evidence>